<dbReference type="Proteomes" id="UP000217785">
    <property type="component" value="Unassembled WGS sequence"/>
</dbReference>
<proteinExistence type="inferred from homology"/>
<dbReference type="GO" id="GO:0005886">
    <property type="term" value="C:plasma membrane"/>
    <property type="evidence" value="ECO:0007669"/>
    <property type="project" value="TreeGrafter"/>
</dbReference>
<dbReference type="InterPro" id="IPR001482">
    <property type="entry name" value="T2SS/T4SS_dom"/>
</dbReference>
<organism evidence="5 6">
    <name type="scientific">Effusibacillus lacus</name>
    <dbReference type="NCBI Taxonomy" id="1348429"/>
    <lineage>
        <taxon>Bacteria</taxon>
        <taxon>Bacillati</taxon>
        <taxon>Bacillota</taxon>
        <taxon>Bacilli</taxon>
        <taxon>Bacillales</taxon>
        <taxon>Alicyclobacillaceae</taxon>
        <taxon>Effusibacillus</taxon>
    </lineage>
</organism>
<dbReference type="PANTHER" id="PTHR30258:SF2">
    <property type="entry name" value="COMG OPERON PROTEIN 1"/>
    <property type="match status" value="1"/>
</dbReference>
<name>A0A292YPM1_9BACL</name>
<dbReference type="GO" id="GO:0016887">
    <property type="term" value="F:ATP hydrolysis activity"/>
    <property type="evidence" value="ECO:0007669"/>
    <property type="project" value="TreeGrafter"/>
</dbReference>
<protein>
    <submittedName>
        <fullName evidence="5">Type II secretion system protein GspE</fullName>
    </submittedName>
</protein>
<dbReference type="InterPro" id="IPR003593">
    <property type="entry name" value="AAA+_ATPase"/>
</dbReference>
<feature type="domain" description="Bacterial type II secretion system protein E" evidence="4">
    <location>
        <begin position="205"/>
        <end position="219"/>
    </location>
</feature>
<dbReference type="RefSeq" id="WP_096182587.1">
    <property type="nucleotide sequence ID" value="NZ_BDUF01000068.1"/>
</dbReference>
<dbReference type="PROSITE" id="PS00662">
    <property type="entry name" value="T2SP_E"/>
    <property type="match status" value="1"/>
</dbReference>
<comment type="caution">
    <text evidence="5">The sequence shown here is derived from an EMBL/GenBank/DDBJ whole genome shotgun (WGS) entry which is preliminary data.</text>
</comment>
<gene>
    <name evidence="5" type="ORF">EFBL_2503</name>
</gene>
<keyword evidence="3" id="KW-0067">ATP-binding</keyword>
<evidence type="ECO:0000313" key="6">
    <source>
        <dbReference type="Proteomes" id="UP000217785"/>
    </source>
</evidence>
<dbReference type="GO" id="GO:0005524">
    <property type="term" value="F:ATP binding"/>
    <property type="evidence" value="ECO:0007669"/>
    <property type="project" value="UniProtKB-KW"/>
</dbReference>
<dbReference type="EMBL" id="BDUF01000068">
    <property type="protein sequence ID" value="GAX90861.1"/>
    <property type="molecule type" value="Genomic_DNA"/>
</dbReference>
<sequence length="378" mass="41665">MSTVLTLDWVEYVIDMAVRMEASDIHIEPTGREFEVRFRIDGDLQRPPQLPSCDISSVQRIKVLAEMDIAERRLPQDGSFQVQTQEGTLDIRVSTLPTVEGEKVVMRLHRHSQLLQQLEQLRMGEGMLLQFQSLLSQLRGMIIATGPTGSGKSTTLLAALRYLHSRHLNIVTLEDPVESRIPGVHQVQINERAGLTFARGLRSILRQDPDVIMVGEIRDGETAGIAVRAALTGHLVLTTLHTDTAEGALIRLVDLGVERYLAAAAVKGVLAQRLVRCTDGGRRGVFDLLPVTSEVQEWLLNGSHSTQKPVILKQRVMQNTLRNLILQGEVQADEYKKLFGGDVQCSTSAADGEATANSPDFVHEWADSCGAALPSMRA</sequence>
<dbReference type="SMART" id="SM00382">
    <property type="entry name" value="AAA"/>
    <property type="match status" value="1"/>
</dbReference>
<dbReference type="Gene3D" id="3.30.450.90">
    <property type="match status" value="1"/>
</dbReference>
<dbReference type="CDD" id="cd01129">
    <property type="entry name" value="PulE-GspE-like"/>
    <property type="match status" value="1"/>
</dbReference>
<dbReference type="OrthoDB" id="9808272at2"/>
<evidence type="ECO:0000259" key="4">
    <source>
        <dbReference type="PROSITE" id="PS00662"/>
    </source>
</evidence>
<evidence type="ECO:0000256" key="2">
    <source>
        <dbReference type="ARBA" id="ARBA00022741"/>
    </source>
</evidence>
<keyword evidence="2" id="KW-0547">Nucleotide-binding</keyword>
<comment type="similarity">
    <text evidence="1">Belongs to the GSP E family.</text>
</comment>
<dbReference type="Gene3D" id="3.40.50.300">
    <property type="entry name" value="P-loop containing nucleotide triphosphate hydrolases"/>
    <property type="match status" value="1"/>
</dbReference>
<accession>A0A292YPM1</accession>
<dbReference type="Pfam" id="PF00437">
    <property type="entry name" value="T2SSE"/>
    <property type="match status" value="1"/>
</dbReference>
<dbReference type="SUPFAM" id="SSF52540">
    <property type="entry name" value="P-loop containing nucleoside triphosphate hydrolases"/>
    <property type="match status" value="1"/>
</dbReference>
<evidence type="ECO:0000313" key="5">
    <source>
        <dbReference type="EMBL" id="GAX90861.1"/>
    </source>
</evidence>
<evidence type="ECO:0000256" key="3">
    <source>
        <dbReference type="ARBA" id="ARBA00022840"/>
    </source>
</evidence>
<reference evidence="6" key="1">
    <citation type="submission" date="2017-07" db="EMBL/GenBank/DDBJ databases">
        <title>Draft genome sequence of Effusibacillus lacus strain skLN1.</title>
        <authorList>
            <person name="Watanabe M."/>
            <person name="Kojima H."/>
            <person name="Fukui M."/>
        </authorList>
    </citation>
    <scope>NUCLEOTIDE SEQUENCE [LARGE SCALE GENOMIC DNA]</scope>
    <source>
        <strain evidence="6">skLN1</strain>
    </source>
</reference>
<dbReference type="PANTHER" id="PTHR30258">
    <property type="entry name" value="TYPE II SECRETION SYSTEM PROTEIN GSPE-RELATED"/>
    <property type="match status" value="1"/>
</dbReference>
<dbReference type="AlphaFoldDB" id="A0A292YPM1"/>
<evidence type="ECO:0000256" key="1">
    <source>
        <dbReference type="ARBA" id="ARBA00006611"/>
    </source>
</evidence>
<dbReference type="InterPro" id="IPR027417">
    <property type="entry name" value="P-loop_NTPase"/>
</dbReference>
<keyword evidence="6" id="KW-1185">Reference proteome</keyword>